<dbReference type="CTD" id="9801569"/>
<accession>A0A6A5HP42</accession>
<feature type="transmembrane region" description="Helical" evidence="9">
    <location>
        <begin position="235"/>
        <end position="255"/>
    </location>
</feature>
<protein>
    <submittedName>
        <fullName evidence="10">Uncharacterized protein</fullName>
    </submittedName>
</protein>
<comment type="caution">
    <text evidence="10">The sequence shown here is derived from an EMBL/GenBank/DDBJ whole genome shotgun (WGS) entry which is preliminary data.</text>
</comment>
<evidence type="ECO:0000256" key="4">
    <source>
        <dbReference type="ARBA" id="ARBA00022692"/>
    </source>
</evidence>
<evidence type="ECO:0000256" key="1">
    <source>
        <dbReference type="ARBA" id="ARBA00004141"/>
    </source>
</evidence>
<dbReference type="GO" id="GO:0016020">
    <property type="term" value="C:membrane"/>
    <property type="evidence" value="ECO:0007669"/>
    <property type="project" value="UniProtKB-SubCell"/>
</dbReference>
<dbReference type="EMBL" id="WUAV01000001">
    <property type="protein sequence ID" value="KAF1769429.1"/>
    <property type="molecule type" value="Genomic_DNA"/>
</dbReference>
<organism evidence="10 11">
    <name type="scientific">Caenorhabditis remanei</name>
    <name type="common">Caenorhabditis vulgaris</name>
    <dbReference type="NCBI Taxonomy" id="31234"/>
    <lineage>
        <taxon>Eukaryota</taxon>
        <taxon>Metazoa</taxon>
        <taxon>Ecdysozoa</taxon>
        <taxon>Nematoda</taxon>
        <taxon>Chromadorea</taxon>
        <taxon>Rhabditida</taxon>
        <taxon>Rhabditina</taxon>
        <taxon>Rhabditomorpha</taxon>
        <taxon>Rhabditoidea</taxon>
        <taxon>Rhabditidae</taxon>
        <taxon>Peloderinae</taxon>
        <taxon>Caenorhabditis</taxon>
    </lineage>
</organism>
<evidence type="ECO:0000256" key="9">
    <source>
        <dbReference type="SAM" id="Phobius"/>
    </source>
</evidence>
<dbReference type="GO" id="GO:0022857">
    <property type="term" value="F:transmembrane transporter activity"/>
    <property type="evidence" value="ECO:0007669"/>
    <property type="project" value="InterPro"/>
</dbReference>
<feature type="region of interest" description="Disordered" evidence="8">
    <location>
        <begin position="1"/>
        <end position="98"/>
    </location>
</feature>
<feature type="transmembrane region" description="Helical" evidence="9">
    <location>
        <begin position="359"/>
        <end position="380"/>
    </location>
</feature>
<dbReference type="PANTHER" id="PTHR14233">
    <property type="entry name" value="DUF914-RELATED"/>
    <property type="match status" value="1"/>
</dbReference>
<dbReference type="InterPro" id="IPR009262">
    <property type="entry name" value="SLC35_F1/F2/F6"/>
</dbReference>
<dbReference type="InterPro" id="IPR037185">
    <property type="entry name" value="EmrE-like"/>
</dbReference>
<evidence type="ECO:0000256" key="6">
    <source>
        <dbReference type="ARBA" id="ARBA00023136"/>
    </source>
</evidence>
<feature type="transmembrane region" description="Helical" evidence="9">
    <location>
        <begin position="413"/>
        <end position="431"/>
    </location>
</feature>
<dbReference type="GeneID" id="9801569"/>
<evidence type="ECO:0000256" key="5">
    <source>
        <dbReference type="ARBA" id="ARBA00022989"/>
    </source>
</evidence>
<dbReference type="KEGG" id="crq:GCK72_001246"/>
<dbReference type="Proteomes" id="UP000483820">
    <property type="component" value="Chromosome I"/>
</dbReference>
<evidence type="ECO:0000256" key="3">
    <source>
        <dbReference type="ARBA" id="ARBA00022448"/>
    </source>
</evidence>
<dbReference type="InterPro" id="IPR052221">
    <property type="entry name" value="SLC35F_Transporter"/>
</dbReference>
<evidence type="ECO:0000256" key="2">
    <source>
        <dbReference type="ARBA" id="ARBA00007863"/>
    </source>
</evidence>
<dbReference type="RefSeq" id="XP_003111174.2">
    <property type="nucleotide sequence ID" value="XM_003111126.2"/>
</dbReference>
<feature type="transmembrane region" description="Helical" evidence="9">
    <location>
        <begin position="262"/>
        <end position="281"/>
    </location>
</feature>
<feature type="compositionally biased region" description="Basic and acidic residues" evidence="8">
    <location>
        <begin position="14"/>
        <end position="31"/>
    </location>
</feature>
<gene>
    <name evidence="10" type="ORF">GCK72_001246</name>
</gene>
<feature type="compositionally biased region" description="Low complexity" evidence="8">
    <location>
        <begin position="40"/>
        <end position="51"/>
    </location>
</feature>
<feature type="transmembrane region" description="Helical" evidence="9">
    <location>
        <begin position="293"/>
        <end position="313"/>
    </location>
</feature>
<keyword evidence="6 9" id="KW-0472">Membrane</keyword>
<evidence type="ECO:0000313" key="11">
    <source>
        <dbReference type="Proteomes" id="UP000483820"/>
    </source>
</evidence>
<sequence>MGGERAYSFSYHRSVYDEHAGERRPLVDDRQHRYRREQHQQNQQQLQQYRQPSYHHHRQYGDYGMTNCGAESTSAPQHPPSTPQTNGLRAPPPSITTVQPHRNPFAPPPQPILSSPDEFEDAINCSPCCDDPNVSRTFKALILGQILSLCLCGTGVSSQLLANAKVNAPAAQAFSNYFLLCFVYCISLACKSDDNGLVVVLRKRGWRYLILAIIDVEANYMIVKAYQYTNLTSVQLLDCATIPTVLFLSWLFLSVRYLASHILGVTICLIGIACVIWADALGDKGAEGGSNKVLGDVLCLAAAMMYAVCNVAEEFLVKQHSRTEYLGMLGLFGCIVSGVQTAVFEQEALSKIVWDGTTVSYFALFAFSMFIFYSLVTVVLQKTSALMFNLSTLTADFYSLLFGIFMFKDTFHYLYFVSFIICIIGSVIYSMKETQMRDADEPRRVCPCLFVCCCCCGCCFEEGDSTEGSIDVSPSPNERMQMGLNPRGSMSPCPIHGNQLSHL</sequence>
<keyword evidence="3" id="KW-0813">Transport</keyword>
<keyword evidence="5 9" id="KW-1133">Transmembrane helix</keyword>
<keyword evidence="4 9" id="KW-0812">Transmembrane</keyword>
<dbReference type="AlphaFoldDB" id="A0A6A5HP42"/>
<proteinExistence type="inferred from homology"/>
<reference evidence="10 11" key="1">
    <citation type="submission" date="2019-12" db="EMBL/GenBank/DDBJ databases">
        <title>Chromosome-level assembly of the Caenorhabditis remanei genome.</title>
        <authorList>
            <person name="Teterina A.A."/>
            <person name="Willis J.H."/>
            <person name="Phillips P.C."/>
        </authorList>
    </citation>
    <scope>NUCLEOTIDE SEQUENCE [LARGE SCALE GENOMIC DNA]</scope>
    <source>
        <strain evidence="10 11">PX506</strain>
        <tissue evidence="10">Whole organism</tissue>
    </source>
</reference>
<dbReference type="SUPFAM" id="SSF103481">
    <property type="entry name" value="Multidrug resistance efflux transporter EmrE"/>
    <property type="match status" value="1"/>
</dbReference>
<dbReference type="Pfam" id="PF06027">
    <property type="entry name" value="SLC35F"/>
    <property type="match status" value="1"/>
</dbReference>
<comment type="similarity">
    <text evidence="2">Belongs to the SLC35F solute transporter family.</text>
</comment>
<comment type="function">
    <text evidence="7">Putative solute transporter.</text>
</comment>
<feature type="transmembrane region" description="Helical" evidence="9">
    <location>
        <begin position="325"/>
        <end position="344"/>
    </location>
</feature>
<dbReference type="PANTHER" id="PTHR14233:SF4">
    <property type="entry name" value="SOLUTE CARRIER FAMILY 35 MEMBER F2"/>
    <property type="match status" value="1"/>
</dbReference>
<feature type="transmembrane region" description="Helical" evidence="9">
    <location>
        <begin position="387"/>
        <end position="407"/>
    </location>
</feature>
<name>A0A6A5HP42_CAERE</name>
<evidence type="ECO:0000313" key="10">
    <source>
        <dbReference type="EMBL" id="KAF1769429.1"/>
    </source>
</evidence>
<evidence type="ECO:0000256" key="7">
    <source>
        <dbReference type="ARBA" id="ARBA00037727"/>
    </source>
</evidence>
<comment type="subcellular location">
    <subcellularLocation>
        <location evidence="1">Membrane</location>
        <topology evidence="1">Multi-pass membrane protein</topology>
    </subcellularLocation>
</comment>
<evidence type="ECO:0000256" key="8">
    <source>
        <dbReference type="SAM" id="MobiDB-lite"/>
    </source>
</evidence>